<organism evidence="2 3">
    <name type="scientific">Symbiodinium necroappetens</name>
    <dbReference type="NCBI Taxonomy" id="1628268"/>
    <lineage>
        <taxon>Eukaryota</taxon>
        <taxon>Sar</taxon>
        <taxon>Alveolata</taxon>
        <taxon>Dinophyceae</taxon>
        <taxon>Suessiales</taxon>
        <taxon>Symbiodiniaceae</taxon>
        <taxon>Symbiodinium</taxon>
    </lineage>
</organism>
<dbReference type="Proteomes" id="UP000601435">
    <property type="component" value="Unassembled WGS sequence"/>
</dbReference>
<accession>A0A812NNU6</accession>
<proteinExistence type="predicted"/>
<dbReference type="EMBL" id="CAJNJA010013396">
    <property type="protein sequence ID" value="CAE7319774.1"/>
    <property type="molecule type" value="Genomic_DNA"/>
</dbReference>
<evidence type="ECO:0000313" key="2">
    <source>
        <dbReference type="EMBL" id="CAE7319774.1"/>
    </source>
</evidence>
<name>A0A812NNU6_9DINO</name>
<protein>
    <submittedName>
        <fullName evidence="2">Uncharacterized protein</fullName>
    </submittedName>
</protein>
<feature type="non-terminal residue" evidence="2">
    <location>
        <position position="1"/>
    </location>
</feature>
<keyword evidence="1" id="KW-0472">Membrane</keyword>
<gene>
    <name evidence="2" type="ORF">SNEC2469_LOCUS8012</name>
</gene>
<keyword evidence="3" id="KW-1185">Reference proteome</keyword>
<evidence type="ECO:0000313" key="3">
    <source>
        <dbReference type="Proteomes" id="UP000601435"/>
    </source>
</evidence>
<keyword evidence="1" id="KW-1133">Transmembrane helix</keyword>
<keyword evidence="1" id="KW-0812">Transmembrane</keyword>
<dbReference type="AlphaFoldDB" id="A0A812NNU6"/>
<feature type="transmembrane region" description="Helical" evidence="1">
    <location>
        <begin position="32"/>
        <end position="50"/>
    </location>
</feature>
<evidence type="ECO:0000256" key="1">
    <source>
        <dbReference type="SAM" id="Phobius"/>
    </source>
</evidence>
<feature type="non-terminal residue" evidence="2">
    <location>
        <position position="54"/>
    </location>
</feature>
<reference evidence="2" key="1">
    <citation type="submission" date="2021-02" db="EMBL/GenBank/DDBJ databases">
        <authorList>
            <person name="Dougan E. K."/>
            <person name="Rhodes N."/>
            <person name="Thang M."/>
            <person name="Chan C."/>
        </authorList>
    </citation>
    <scope>NUCLEOTIDE SEQUENCE</scope>
</reference>
<sequence length="54" mass="5655">LVRPPDVLKYAAPRESIREEAAAVKEVSTGTMVGIGAALLVVMIVLNYLIGGSD</sequence>
<comment type="caution">
    <text evidence="2">The sequence shown here is derived from an EMBL/GenBank/DDBJ whole genome shotgun (WGS) entry which is preliminary data.</text>
</comment>